<dbReference type="Pfam" id="PF00825">
    <property type="entry name" value="Ribonuclease_P"/>
    <property type="match status" value="1"/>
</dbReference>
<keyword evidence="5" id="KW-0694">RNA-binding</keyword>
<evidence type="ECO:0000256" key="3">
    <source>
        <dbReference type="ARBA" id="ARBA00022759"/>
    </source>
</evidence>
<keyword evidence="7" id="KW-1185">Reference proteome</keyword>
<dbReference type="RefSeq" id="WP_231851215.1">
    <property type="nucleotide sequence ID" value="NZ_AP014569.1"/>
</dbReference>
<dbReference type="AlphaFoldDB" id="A0A060NPV7"/>
<evidence type="ECO:0000256" key="5">
    <source>
        <dbReference type="ARBA" id="ARBA00022884"/>
    </source>
</evidence>
<evidence type="ECO:0000313" key="7">
    <source>
        <dbReference type="Proteomes" id="UP000066014"/>
    </source>
</evidence>
<evidence type="ECO:0000313" key="6">
    <source>
        <dbReference type="EMBL" id="BAO84616.1"/>
    </source>
</evidence>
<dbReference type="KEGG" id="cbab:SMCB_2388"/>
<accession>A0A060NPV7</accession>
<dbReference type="HOGENOM" id="CLU_125363_0_0_4"/>
<keyword evidence="4" id="KW-0378">Hydrolase</keyword>
<name>A0A060NPV7_9BURK</name>
<dbReference type="GO" id="GO:0008033">
    <property type="term" value="P:tRNA processing"/>
    <property type="evidence" value="ECO:0007669"/>
    <property type="project" value="UniProtKB-KW"/>
</dbReference>
<evidence type="ECO:0000256" key="4">
    <source>
        <dbReference type="ARBA" id="ARBA00022801"/>
    </source>
</evidence>
<proteinExistence type="predicted"/>
<dbReference type="InterPro" id="IPR000100">
    <property type="entry name" value="RNase_P"/>
</dbReference>
<reference evidence="6 7" key="1">
    <citation type="journal article" date="2014" name="Nat. Commun.">
        <title>Physiological and genomic features of highly alkaliphilic hydrogen-utilizing Betaproteobacteria from a continental serpentinizing site.</title>
        <authorList>
            <person name="Suzuki S."/>
            <person name="Kuenen J.G."/>
            <person name="Schipper K."/>
            <person name="van der Velde S."/>
            <person name="Ishii S."/>
            <person name="Wu A."/>
            <person name="Sorokin D.Y."/>
            <person name="Tenney A."/>
            <person name="Meng X.Y."/>
            <person name="Morrill P.L."/>
            <person name="Kamagata Y."/>
            <person name="Muyzer G."/>
            <person name="Nealson K.H."/>
        </authorList>
    </citation>
    <scope>NUCLEOTIDE SEQUENCE [LARGE SCALE GENOMIC DNA]</scope>
    <source>
        <strain evidence="6 7">B1</strain>
    </source>
</reference>
<dbReference type="EMBL" id="AP014569">
    <property type="protein sequence ID" value="BAO84616.1"/>
    <property type="molecule type" value="Genomic_DNA"/>
</dbReference>
<dbReference type="Gene3D" id="3.30.230.10">
    <property type="match status" value="1"/>
</dbReference>
<dbReference type="Proteomes" id="UP000066014">
    <property type="component" value="Chromosome"/>
</dbReference>
<dbReference type="GO" id="GO:0004526">
    <property type="term" value="F:ribonuclease P activity"/>
    <property type="evidence" value="ECO:0007669"/>
    <property type="project" value="InterPro"/>
</dbReference>
<organism evidence="6 7">
    <name type="scientific">Serpentinimonas maccroryi</name>
    <dbReference type="NCBI Taxonomy" id="1458426"/>
    <lineage>
        <taxon>Bacteria</taxon>
        <taxon>Pseudomonadati</taxon>
        <taxon>Pseudomonadota</taxon>
        <taxon>Betaproteobacteria</taxon>
        <taxon>Burkholderiales</taxon>
        <taxon>Comamonadaceae</taxon>
        <taxon>Serpentinimonas</taxon>
    </lineage>
</organism>
<dbReference type="GO" id="GO:0000049">
    <property type="term" value="F:tRNA binding"/>
    <property type="evidence" value="ECO:0007669"/>
    <property type="project" value="InterPro"/>
</dbReference>
<keyword evidence="3" id="KW-0255">Endonuclease</keyword>
<keyword evidence="1" id="KW-0819">tRNA processing</keyword>
<dbReference type="InterPro" id="IPR014721">
    <property type="entry name" value="Ribsml_uS5_D2-typ_fold_subgr"/>
</dbReference>
<evidence type="ECO:0000256" key="2">
    <source>
        <dbReference type="ARBA" id="ARBA00022722"/>
    </source>
</evidence>
<evidence type="ECO:0000256" key="1">
    <source>
        <dbReference type="ARBA" id="ARBA00022694"/>
    </source>
</evidence>
<keyword evidence="2" id="KW-0540">Nuclease</keyword>
<sequence>MLAACATPHTPAGAHALVDTGLGRIRIGKQFDAVLRRAPVAKTPHFALHALALDPVPPPPGAAPALFPGNPHWLGALVPKRSARRAVTRNLVRRQIYALAPDLLAPLSPQAWVVRLRSPFARQQFPSAASDALRQSVRAELLQLLQGPRRA</sequence>
<dbReference type="STRING" id="1458426.SMCB_2388"/>
<gene>
    <name evidence="6" type="ORF">SMCB_2388</name>
</gene>
<dbReference type="InterPro" id="IPR020568">
    <property type="entry name" value="Ribosomal_Su5_D2-typ_SF"/>
</dbReference>
<dbReference type="SUPFAM" id="SSF54211">
    <property type="entry name" value="Ribosomal protein S5 domain 2-like"/>
    <property type="match status" value="1"/>
</dbReference>
<protein>
    <submittedName>
        <fullName evidence="6">RNase P protein component</fullName>
    </submittedName>
</protein>